<dbReference type="KEGG" id="ptm:GSPATT00026827001"/>
<dbReference type="GeneID" id="5047666"/>
<evidence type="ECO:0000313" key="4">
    <source>
        <dbReference type="EMBL" id="CAK94503.1"/>
    </source>
</evidence>
<keyword evidence="3" id="KW-0687">Ribonucleoprotein</keyword>
<dbReference type="GO" id="GO:0003735">
    <property type="term" value="F:structural constituent of ribosome"/>
    <property type="evidence" value="ECO:0007669"/>
    <property type="project" value="InterPro"/>
</dbReference>
<dbReference type="PANTHER" id="PTHR21141">
    <property type="entry name" value="60S ACIDIC RIBOSOMAL PROTEIN FAMILY MEMBER"/>
    <property type="match status" value="1"/>
</dbReference>
<accession>A0EGR2</accession>
<dbReference type="STRING" id="5888.A0EGR2"/>
<keyword evidence="2" id="KW-0689">Ribosomal protein</keyword>
<dbReference type="GO" id="GO:0002182">
    <property type="term" value="P:cytoplasmic translational elongation"/>
    <property type="evidence" value="ECO:0007669"/>
    <property type="project" value="InterPro"/>
</dbReference>
<dbReference type="EMBL" id="CT868678">
    <property type="protein sequence ID" value="CAK94503.1"/>
    <property type="molecule type" value="Genomic_DNA"/>
</dbReference>
<reference evidence="4 5" key="1">
    <citation type="journal article" date="2006" name="Nature">
        <title>Global trends of whole-genome duplications revealed by the ciliate Paramecium tetraurelia.</title>
        <authorList>
            <consortium name="Genoscope"/>
            <person name="Aury J.-M."/>
            <person name="Jaillon O."/>
            <person name="Duret L."/>
            <person name="Noel B."/>
            <person name="Jubin C."/>
            <person name="Porcel B.M."/>
            <person name="Segurens B."/>
            <person name="Daubin V."/>
            <person name="Anthouard V."/>
            <person name="Aiach N."/>
            <person name="Arnaiz O."/>
            <person name="Billaut A."/>
            <person name="Beisson J."/>
            <person name="Blanc I."/>
            <person name="Bouhouche K."/>
            <person name="Camara F."/>
            <person name="Duharcourt S."/>
            <person name="Guigo R."/>
            <person name="Gogendeau D."/>
            <person name="Katinka M."/>
            <person name="Keller A.-M."/>
            <person name="Kissmehl R."/>
            <person name="Klotz C."/>
            <person name="Koll F."/>
            <person name="Le Moue A."/>
            <person name="Lepere C."/>
            <person name="Malinsky S."/>
            <person name="Nowacki M."/>
            <person name="Nowak J.K."/>
            <person name="Plattner H."/>
            <person name="Poulain J."/>
            <person name="Ruiz F."/>
            <person name="Serrano V."/>
            <person name="Zagulski M."/>
            <person name="Dessen P."/>
            <person name="Betermier M."/>
            <person name="Weissenbach J."/>
            <person name="Scarpelli C."/>
            <person name="Schachter V."/>
            <person name="Sperling L."/>
            <person name="Meyer E."/>
            <person name="Cohen J."/>
            <person name="Wincker P."/>
        </authorList>
    </citation>
    <scope>NUCLEOTIDE SEQUENCE [LARGE SCALE GENOMIC DNA]</scope>
    <source>
        <strain evidence="4 5">Stock d4-2</strain>
    </source>
</reference>
<dbReference type="Gene3D" id="1.10.10.1410">
    <property type="match status" value="1"/>
</dbReference>
<sequence>MSIINYCRNFDVERIDQDALTQNNQEVNQYDYLPKCIRPKCIQPICIQPKDQNDNVRSSYVATYALLLLGGNKSPTMYDVAYVLRQADIEPNLPEIEALIKSLKYKDLNQVIKEGKLKMPQLMC</sequence>
<name>A0EGR2_PARTE</name>
<dbReference type="Proteomes" id="UP000000600">
    <property type="component" value="Unassembled WGS sequence"/>
</dbReference>
<dbReference type="CDD" id="cd05833">
    <property type="entry name" value="Ribosomal_P2"/>
    <property type="match status" value="1"/>
</dbReference>
<dbReference type="HOGENOM" id="CLU_2008367_0_0_1"/>
<evidence type="ECO:0000256" key="1">
    <source>
        <dbReference type="ARBA" id="ARBA00005436"/>
    </source>
</evidence>
<organism evidence="4 5">
    <name type="scientific">Paramecium tetraurelia</name>
    <dbReference type="NCBI Taxonomy" id="5888"/>
    <lineage>
        <taxon>Eukaryota</taxon>
        <taxon>Sar</taxon>
        <taxon>Alveolata</taxon>
        <taxon>Ciliophora</taxon>
        <taxon>Intramacronucleata</taxon>
        <taxon>Oligohymenophorea</taxon>
        <taxon>Peniculida</taxon>
        <taxon>Parameciidae</taxon>
        <taxon>Paramecium</taxon>
    </lineage>
</organism>
<dbReference type="GO" id="GO:0022625">
    <property type="term" value="C:cytosolic large ribosomal subunit"/>
    <property type="evidence" value="ECO:0007669"/>
    <property type="project" value="InterPro"/>
</dbReference>
<evidence type="ECO:0000256" key="3">
    <source>
        <dbReference type="ARBA" id="ARBA00023274"/>
    </source>
</evidence>
<dbReference type="InterPro" id="IPR044076">
    <property type="entry name" value="Ribosomal_P2"/>
</dbReference>
<gene>
    <name evidence="4" type="ORF">GSPATT00026827001</name>
</gene>
<dbReference type="OrthoDB" id="1227494at2759"/>
<comment type="similarity">
    <text evidence="1">Belongs to the eukaryotic ribosomal protein P1/P2 family.</text>
</comment>
<proteinExistence type="inferred from homology"/>
<keyword evidence="5" id="KW-1185">Reference proteome</keyword>
<evidence type="ECO:0000256" key="2">
    <source>
        <dbReference type="ARBA" id="ARBA00022980"/>
    </source>
</evidence>
<dbReference type="InterPro" id="IPR038716">
    <property type="entry name" value="P1/P2_N_sf"/>
</dbReference>
<dbReference type="AlphaFoldDB" id="A0EGR2"/>
<dbReference type="RefSeq" id="XP_001461876.1">
    <property type="nucleotide sequence ID" value="XM_001461839.1"/>
</dbReference>
<evidence type="ECO:0000313" key="5">
    <source>
        <dbReference type="Proteomes" id="UP000000600"/>
    </source>
</evidence>
<protein>
    <submittedName>
        <fullName evidence="4">Uncharacterized protein</fullName>
    </submittedName>
</protein>
<dbReference type="PANTHER" id="PTHR21141:SF5">
    <property type="entry name" value="LARGE RIBOSOMAL SUBUNIT PROTEIN P2"/>
    <property type="match status" value="1"/>
</dbReference>
<dbReference type="InParanoid" id="A0EGR2"/>